<keyword evidence="4" id="KW-1003">Cell membrane</keyword>
<dbReference type="InterPro" id="IPR037294">
    <property type="entry name" value="ABC_BtuC-like"/>
</dbReference>
<keyword evidence="6 8" id="KW-1133">Transmembrane helix</keyword>
<feature type="transmembrane region" description="Helical" evidence="8">
    <location>
        <begin position="62"/>
        <end position="83"/>
    </location>
</feature>
<dbReference type="GO" id="GO:0005886">
    <property type="term" value="C:plasma membrane"/>
    <property type="evidence" value="ECO:0007669"/>
    <property type="project" value="UniProtKB-SubCell"/>
</dbReference>
<sequence length="332" mass="35579">MSKRNKRVAVFVILTVVFLIFVLLSTGIGTLYIPPLHVLSILAGGGETMEATVVLNLRLPRLMLAALVGAALALSGTVLQAVIRNPLASPEIIGVNSGASMMAVLFLALFNETLGIAWLPLFAFCGAAGVALIIYTAAWKKGVSPMRIILIGFGVTALLEAWKTLFLIFGPIWRTSQAQVWMTGTVYGTTFNEVYSFLPWLIIFIPVLFLLMRSLDIQLLGDELPIGLGSRVQLLRFALIFISAGLAGAATAFAGGIGFIGLMAPHISRRLVGGSHRSLLWCSALIGAILLVAADFAGRTLFPPRDIPAGVFTAVIGAPFFLYLLIQVRRRA</sequence>
<comment type="similarity">
    <text evidence="2">Belongs to the binding-protein-dependent transport system permease family. FecCD subfamily.</text>
</comment>
<keyword evidence="3" id="KW-0813">Transport</keyword>
<dbReference type="EMBL" id="CP061172">
    <property type="protein sequence ID" value="QNR69838.1"/>
    <property type="molecule type" value="Genomic_DNA"/>
</dbReference>
<evidence type="ECO:0000256" key="3">
    <source>
        <dbReference type="ARBA" id="ARBA00022448"/>
    </source>
</evidence>
<dbReference type="InterPro" id="IPR000522">
    <property type="entry name" value="ABC_transptr_permease_BtuC"/>
</dbReference>
<dbReference type="FunFam" id="1.10.3470.10:FF:000001">
    <property type="entry name" value="Vitamin B12 ABC transporter permease BtuC"/>
    <property type="match status" value="1"/>
</dbReference>
<evidence type="ECO:0000256" key="2">
    <source>
        <dbReference type="ARBA" id="ARBA00007935"/>
    </source>
</evidence>
<feature type="transmembrane region" description="Helical" evidence="8">
    <location>
        <begin position="248"/>
        <end position="267"/>
    </location>
</feature>
<evidence type="ECO:0000256" key="5">
    <source>
        <dbReference type="ARBA" id="ARBA00022692"/>
    </source>
</evidence>
<dbReference type="AlphaFoldDB" id="A0A7H0YFI0"/>
<dbReference type="GO" id="GO:0033214">
    <property type="term" value="P:siderophore-iron import into cell"/>
    <property type="evidence" value="ECO:0007669"/>
    <property type="project" value="TreeGrafter"/>
</dbReference>
<dbReference type="Gene3D" id="1.10.3470.10">
    <property type="entry name" value="ABC transporter involved in vitamin B12 uptake, BtuC"/>
    <property type="match status" value="1"/>
</dbReference>
<dbReference type="CDD" id="cd06550">
    <property type="entry name" value="TM_ABC_iron-siderophores_like"/>
    <property type="match status" value="1"/>
</dbReference>
<dbReference type="GO" id="GO:0022857">
    <property type="term" value="F:transmembrane transporter activity"/>
    <property type="evidence" value="ECO:0007669"/>
    <property type="project" value="InterPro"/>
</dbReference>
<keyword evidence="7 8" id="KW-0472">Membrane</keyword>
<protein>
    <submittedName>
        <fullName evidence="9">Iron ABC transporter permease</fullName>
    </submittedName>
</protein>
<evidence type="ECO:0000256" key="6">
    <source>
        <dbReference type="ARBA" id="ARBA00022989"/>
    </source>
</evidence>
<evidence type="ECO:0000256" key="7">
    <source>
        <dbReference type="ARBA" id="ARBA00023136"/>
    </source>
</evidence>
<dbReference type="RefSeq" id="WP_134904239.1">
    <property type="nucleotide sequence ID" value="NZ_CP061172.1"/>
</dbReference>
<evidence type="ECO:0000256" key="8">
    <source>
        <dbReference type="SAM" id="Phobius"/>
    </source>
</evidence>
<evidence type="ECO:0000313" key="9">
    <source>
        <dbReference type="EMBL" id="QNR69838.1"/>
    </source>
</evidence>
<dbReference type="Pfam" id="PF01032">
    <property type="entry name" value="FecCD"/>
    <property type="match status" value="1"/>
</dbReference>
<accession>A0A7H0YFI0</accession>
<gene>
    <name evidence="9" type="ORF">IAQ67_12985</name>
</gene>
<reference evidence="9 10" key="1">
    <citation type="submission" date="2020-09" db="EMBL/GenBank/DDBJ databases">
        <title>Characterization of Paenibacillus peoriae strain ZF390 with broad-spectrum antimicrobial activity as a potential biocontrol agent.</title>
        <authorList>
            <person name="Li L."/>
            <person name="Zhao Y."/>
            <person name="Li B."/>
            <person name="Xie X."/>
        </authorList>
    </citation>
    <scope>NUCLEOTIDE SEQUENCE [LARGE SCALE GENOMIC DNA]</scope>
    <source>
        <strain evidence="9 10">ZF390</strain>
    </source>
</reference>
<dbReference type="SUPFAM" id="SSF81345">
    <property type="entry name" value="ABC transporter involved in vitamin B12 uptake, BtuC"/>
    <property type="match status" value="1"/>
</dbReference>
<feature type="transmembrane region" description="Helical" evidence="8">
    <location>
        <begin position="307"/>
        <end position="326"/>
    </location>
</feature>
<proteinExistence type="inferred from homology"/>
<evidence type="ECO:0000313" key="10">
    <source>
        <dbReference type="Proteomes" id="UP000516384"/>
    </source>
</evidence>
<dbReference type="PANTHER" id="PTHR30472:SF24">
    <property type="entry name" value="FERRIC ENTEROBACTIN TRANSPORT SYSTEM PERMEASE PROTEIN FEPG"/>
    <property type="match status" value="1"/>
</dbReference>
<organism evidence="9 10">
    <name type="scientific">Paenibacillus peoriae</name>
    <dbReference type="NCBI Taxonomy" id="59893"/>
    <lineage>
        <taxon>Bacteria</taxon>
        <taxon>Bacillati</taxon>
        <taxon>Bacillota</taxon>
        <taxon>Bacilli</taxon>
        <taxon>Bacillales</taxon>
        <taxon>Paenibacillaceae</taxon>
        <taxon>Paenibacillus</taxon>
    </lineage>
</organism>
<feature type="transmembrane region" description="Helical" evidence="8">
    <location>
        <begin position="116"/>
        <end position="136"/>
    </location>
</feature>
<name>A0A7H0YFI0_9BACL</name>
<feature type="transmembrane region" description="Helical" evidence="8">
    <location>
        <begin position="194"/>
        <end position="212"/>
    </location>
</feature>
<feature type="transmembrane region" description="Helical" evidence="8">
    <location>
        <begin position="9"/>
        <end position="33"/>
    </location>
</feature>
<dbReference type="PANTHER" id="PTHR30472">
    <property type="entry name" value="FERRIC ENTEROBACTIN TRANSPORT SYSTEM PERMEASE PROTEIN"/>
    <property type="match status" value="1"/>
</dbReference>
<dbReference type="Proteomes" id="UP000516384">
    <property type="component" value="Chromosome"/>
</dbReference>
<feature type="transmembrane region" description="Helical" evidence="8">
    <location>
        <begin position="279"/>
        <end position="301"/>
    </location>
</feature>
<keyword evidence="5 8" id="KW-0812">Transmembrane</keyword>
<feature type="transmembrane region" description="Helical" evidence="8">
    <location>
        <begin position="92"/>
        <end position="110"/>
    </location>
</feature>
<evidence type="ECO:0000256" key="4">
    <source>
        <dbReference type="ARBA" id="ARBA00022475"/>
    </source>
</evidence>
<feature type="transmembrane region" description="Helical" evidence="8">
    <location>
        <begin position="148"/>
        <end position="174"/>
    </location>
</feature>
<comment type="subcellular location">
    <subcellularLocation>
        <location evidence="1">Cell membrane</location>
        <topology evidence="1">Multi-pass membrane protein</topology>
    </subcellularLocation>
</comment>
<evidence type="ECO:0000256" key="1">
    <source>
        <dbReference type="ARBA" id="ARBA00004651"/>
    </source>
</evidence>